<feature type="coiled-coil region" evidence="1">
    <location>
        <begin position="323"/>
        <end position="361"/>
    </location>
</feature>
<dbReference type="Gene3D" id="6.10.140.1230">
    <property type="match status" value="1"/>
</dbReference>
<dbReference type="Pfam" id="PF03357">
    <property type="entry name" value="Snf7"/>
    <property type="match status" value="1"/>
</dbReference>
<dbReference type="GO" id="GO:0007034">
    <property type="term" value="P:vacuolar transport"/>
    <property type="evidence" value="ECO:0007669"/>
    <property type="project" value="InterPro"/>
</dbReference>
<evidence type="ECO:0000259" key="3">
    <source>
        <dbReference type="Pfam" id="PF08268"/>
    </source>
</evidence>
<dbReference type="InterPro" id="IPR013187">
    <property type="entry name" value="F-box-assoc_dom_typ3"/>
</dbReference>
<dbReference type="PANTHER" id="PTHR10476">
    <property type="entry name" value="CHARGED MULTIVESICULAR BODY PROTEIN"/>
    <property type="match status" value="1"/>
</dbReference>
<gene>
    <name evidence="4" type="ORF">TAV2_LOCUS21581</name>
</gene>
<keyword evidence="1" id="KW-0175">Coiled coil</keyword>
<dbReference type="EMBL" id="OU466862">
    <property type="protein sequence ID" value="CAH2072120.1"/>
    <property type="molecule type" value="Genomic_DNA"/>
</dbReference>
<keyword evidence="5" id="KW-1185">Reference proteome</keyword>
<evidence type="ECO:0000256" key="1">
    <source>
        <dbReference type="SAM" id="Coils"/>
    </source>
</evidence>
<name>A0AAU9SXR1_THLAR</name>
<evidence type="ECO:0000256" key="2">
    <source>
        <dbReference type="SAM" id="MobiDB-lite"/>
    </source>
</evidence>
<dbReference type="Pfam" id="PF08268">
    <property type="entry name" value="FBA_3"/>
    <property type="match status" value="1"/>
</dbReference>
<dbReference type="NCBIfam" id="TIGR01640">
    <property type="entry name" value="F_box_assoc_1"/>
    <property type="match status" value="1"/>
</dbReference>
<sequence>MNNYEAAMENSKPSPSPPEHDNDKDAKPSTVVARHDMTISDFRRNITCSPYDSTYPFFSVTAPPVNGLICCTRGSSIAVCNPTTREMMILPDVRAGGRITHARLGYDPVGDRYKVLCAMIGGTDMEPKHLVMTLIRCEYRWRKITDTNGEPYTEVEFASMIARFDIRTEKMTFIQAPTDDITSWTFVNHHGKFGGVEYGYSKETRVWIQEKRELWNQTTCVLPCEWDDLFREKRPSYSPGEIHTGEVMLCSHRLESSKPLSVFYSDVIQESLRSAQVEGIADYEFRRVNGIGEHSSKGEKTKLQRMERVMNIIKPKPDPKQLLRDWQRKLRQECRNIERQIRDIQKEERTVQKAIKEAAKRNDMVSAKALAKEIVSSRRTVNRLYENKAQMNSISMHLGESVAVARTVGHLSKSAEVMKLVNNLMKAPQMAATMQEFSKEMTKAGVIEEFVNDAIDNALDSEDMEEEIDEEVDKVLTAIAGETAAELPETVRKERIKVPAQKASTSREEEAIAEGVDDEEELEEIRARLAKWLKTTHIPKGLVILTEAT</sequence>
<evidence type="ECO:0000313" key="5">
    <source>
        <dbReference type="Proteomes" id="UP000836841"/>
    </source>
</evidence>
<feature type="region of interest" description="Disordered" evidence="2">
    <location>
        <begin position="1"/>
        <end position="30"/>
    </location>
</feature>
<proteinExistence type="predicted"/>
<accession>A0AAU9SXR1</accession>
<feature type="domain" description="F-box associated beta-propeller type 3" evidence="3">
    <location>
        <begin position="55"/>
        <end position="286"/>
    </location>
</feature>
<protein>
    <recommendedName>
        <fullName evidence="3">F-box associated beta-propeller type 3 domain-containing protein</fullName>
    </recommendedName>
</protein>
<dbReference type="InterPro" id="IPR017451">
    <property type="entry name" value="F-box-assoc_interact_dom"/>
</dbReference>
<dbReference type="Proteomes" id="UP000836841">
    <property type="component" value="Chromosome 6"/>
</dbReference>
<feature type="compositionally biased region" description="Basic and acidic residues" evidence="2">
    <location>
        <begin position="18"/>
        <end position="30"/>
    </location>
</feature>
<organism evidence="4 5">
    <name type="scientific">Thlaspi arvense</name>
    <name type="common">Field penny-cress</name>
    <dbReference type="NCBI Taxonomy" id="13288"/>
    <lineage>
        <taxon>Eukaryota</taxon>
        <taxon>Viridiplantae</taxon>
        <taxon>Streptophyta</taxon>
        <taxon>Embryophyta</taxon>
        <taxon>Tracheophyta</taxon>
        <taxon>Spermatophyta</taxon>
        <taxon>Magnoliopsida</taxon>
        <taxon>eudicotyledons</taxon>
        <taxon>Gunneridae</taxon>
        <taxon>Pentapetalae</taxon>
        <taxon>rosids</taxon>
        <taxon>malvids</taxon>
        <taxon>Brassicales</taxon>
        <taxon>Brassicaceae</taxon>
        <taxon>Thlaspideae</taxon>
        <taxon>Thlaspi</taxon>
    </lineage>
</organism>
<dbReference type="AlphaFoldDB" id="A0AAU9SXR1"/>
<reference evidence="4 5" key="1">
    <citation type="submission" date="2022-03" db="EMBL/GenBank/DDBJ databases">
        <authorList>
            <person name="Nunn A."/>
            <person name="Chopra R."/>
            <person name="Nunn A."/>
            <person name="Contreras Garrido A."/>
        </authorList>
    </citation>
    <scope>NUCLEOTIDE SEQUENCE [LARGE SCALE GENOMIC DNA]</scope>
</reference>
<dbReference type="InterPro" id="IPR005024">
    <property type="entry name" value="Snf7_fam"/>
</dbReference>
<evidence type="ECO:0000313" key="4">
    <source>
        <dbReference type="EMBL" id="CAH2072120.1"/>
    </source>
</evidence>